<organism evidence="1 2">
    <name type="scientific">Algimonas arctica</name>
    <dbReference type="NCBI Taxonomy" id="1479486"/>
    <lineage>
        <taxon>Bacteria</taxon>
        <taxon>Pseudomonadati</taxon>
        <taxon>Pseudomonadota</taxon>
        <taxon>Alphaproteobacteria</taxon>
        <taxon>Maricaulales</taxon>
        <taxon>Robiginitomaculaceae</taxon>
        <taxon>Algimonas</taxon>
    </lineage>
</organism>
<sequence>MRTGLILITTTALFCTGCATVDLQNMAGSSDTASTMQYESESNVVQRAVEKLRDAFASRGFGAKTSQRKMEAAADMLLNGLLAQTVSSDEGDYAATPKPVAAVIEDIQMARGHVEQTTRAAEVYLEVAPQNRSLDDELKSLEAALLASERATQSFQSALPDSKYADLDDLRRSVDALRDVTDAFGQRVRMSHSDKLAVDAASRVG</sequence>
<reference evidence="1" key="1">
    <citation type="journal article" date="2014" name="Int. J. Syst. Evol. Microbiol.">
        <title>Complete genome sequence of Corynebacterium casei LMG S-19264T (=DSM 44701T), isolated from a smear-ripened cheese.</title>
        <authorList>
            <consortium name="US DOE Joint Genome Institute (JGI-PGF)"/>
            <person name="Walter F."/>
            <person name="Albersmeier A."/>
            <person name="Kalinowski J."/>
            <person name="Ruckert C."/>
        </authorList>
    </citation>
    <scope>NUCLEOTIDE SEQUENCE</scope>
    <source>
        <strain evidence="1">KCTC 32513</strain>
    </source>
</reference>
<name>A0A8J3G163_9PROT</name>
<reference evidence="1" key="2">
    <citation type="submission" date="2020-09" db="EMBL/GenBank/DDBJ databases">
        <authorList>
            <person name="Sun Q."/>
            <person name="Kim S."/>
        </authorList>
    </citation>
    <scope>NUCLEOTIDE SEQUENCE</scope>
    <source>
        <strain evidence="1">KCTC 32513</strain>
    </source>
</reference>
<evidence type="ECO:0000313" key="1">
    <source>
        <dbReference type="EMBL" id="GHA83089.1"/>
    </source>
</evidence>
<protein>
    <submittedName>
        <fullName evidence="1">Uncharacterized protein</fullName>
    </submittedName>
</protein>
<proteinExistence type="predicted"/>
<gene>
    <name evidence="1" type="ORF">GCM10009069_02970</name>
</gene>
<dbReference type="EMBL" id="BMZH01000001">
    <property type="protein sequence ID" value="GHA83089.1"/>
    <property type="molecule type" value="Genomic_DNA"/>
</dbReference>
<dbReference type="Proteomes" id="UP000634004">
    <property type="component" value="Unassembled WGS sequence"/>
</dbReference>
<comment type="caution">
    <text evidence="1">The sequence shown here is derived from an EMBL/GenBank/DDBJ whole genome shotgun (WGS) entry which is preliminary data.</text>
</comment>
<accession>A0A8J3G163</accession>
<keyword evidence="2" id="KW-1185">Reference proteome</keyword>
<evidence type="ECO:0000313" key="2">
    <source>
        <dbReference type="Proteomes" id="UP000634004"/>
    </source>
</evidence>
<dbReference type="AlphaFoldDB" id="A0A8J3G163"/>
<dbReference type="RefSeq" id="WP_189494654.1">
    <property type="nucleotide sequence ID" value="NZ_BMZH01000001.1"/>
</dbReference>